<dbReference type="AlphaFoldDB" id="A0A7W8EJI4"/>
<proteinExistence type="predicted"/>
<organism evidence="2 3">
    <name type="scientific">Nonomuraea endophytica</name>
    <dbReference type="NCBI Taxonomy" id="714136"/>
    <lineage>
        <taxon>Bacteria</taxon>
        <taxon>Bacillati</taxon>
        <taxon>Actinomycetota</taxon>
        <taxon>Actinomycetes</taxon>
        <taxon>Streptosporangiales</taxon>
        <taxon>Streptosporangiaceae</taxon>
        <taxon>Nonomuraea</taxon>
    </lineage>
</organism>
<evidence type="ECO:0000256" key="1">
    <source>
        <dbReference type="SAM" id="MobiDB-lite"/>
    </source>
</evidence>
<dbReference type="InterPro" id="IPR023296">
    <property type="entry name" value="Glyco_hydro_beta-prop_sf"/>
</dbReference>
<evidence type="ECO:0008006" key="4">
    <source>
        <dbReference type="Google" id="ProtNLM"/>
    </source>
</evidence>
<comment type="caution">
    <text evidence="2">The sequence shown here is derived from an EMBL/GenBank/DDBJ whole genome shotgun (WGS) entry which is preliminary data.</text>
</comment>
<reference evidence="2 3" key="1">
    <citation type="submission" date="2020-08" db="EMBL/GenBank/DDBJ databases">
        <title>Genomic Encyclopedia of Type Strains, Phase IV (KMG-IV): sequencing the most valuable type-strain genomes for metagenomic binning, comparative biology and taxonomic classification.</title>
        <authorList>
            <person name="Goeker M."/>
        </authorList>
    </citation>
    <scope>NUCLEOTIDE SEQUENCE [LARGE SCALE GENOMIC DNA]</scope>
    <source>
        <strain evidence="2 3">DSM 45385</strain>
    </source>
</reference>
<dbReference type="Proteomes" id="UP000568380">
    <property type="component" value="Unassembled WGS sequence"/>
</dbReference>
<name>A0A7W8EJI4_9ACTN</name>
<feature type="region of interest" description="Disordered" evidence="1">
    <location>
        <begin position="304"/>
        <end position="324"/>
    </location>
</feature>
<sequence length="324" mass="35420">MNHDHALITDPIHDGATDPVLVWNGAESTWWCLFVHRRANTRIGGAPRIGRCHGGRVAAASSADGGTSWLYRGTLDLPVEPGLNTFWGPDVIEHDGLHHMFVTFIRGVPDDPAWDTHGRPSPWHRQIHHLTSQDLWTWSHQGRVDLGTDHAVDPYVHPLPEGGFGLWFKDEYRGGSIWLAVSDDLDGWKVEEQALADWHEGPAVFTLGGQGWMVAETRSGPAVYRSPDLRRWEHRGALTVPGHAPRQPYIHPVANDRAAIFYYAQTGRDSFGEEVPTSGQSSAIHAAELVLIGGGLTVRTASALSLPGPDSAVRRAPSAGTPSP</sequence>
<keyword evidence="3" id="KW-1185">Reference proteome</keyword>
<dbReference type="EMBL" id="JACHIN010000011">
    <property type="protein sequence ID" value="MBB5081551.1"/>
    <property type="molecule type" value="Genomic_DNA"/>
</dbReference>
<dbReference type="SUPFAM" id="SSF75005">
    <property type="entry name" value="Arabinanase/levansucrase/invertase"/>
    <property type="match status" value="1"/>
</dbReference>
<dbReference type="RefSeq" id="WP_184969036.1">
    <property type="nucleotide sequence ID" value="NZ_JACHIN010000011.1"/>
</dbReference>
<evidence type="ECO:0000313" key="3">
    <source>
        <dbReference type="Proteomes" id="UP000568380"/>
    </source>
</evidence>
<dbReference type="Gene3D" id="2.115.10.20">
    <property type="entry name" value="Glycosyl hydrolase domain, family 43"/>
    <property type="match status" value="1"/>
</dbReference>
<protein>
    <recommendedName>
        <fullName evidence="4">Glycosyl hydrolase</fullName>
    </recommendedName>
</protein>
<gene>
    <name evidence="2" type="ORF">HNR40_007046</name>
</gene>
<accession>A0A7W8EJI4</accession>
<evidence type="ECO:0000313" key="2">
    <source>
        <dbReference type="EMBL" id="MBB5081551.1"/>
    </source>
</evidence>